<proteinExistence type="predicted"/>
<dbReference type="InterPro" id="IPR039422">
    <property type="entry name" value="MarR/SlyA-like"/>
</dbReference>
<comment type="caution">
    <text evidence="2">The sequence shown here is derived from an EMBL/GenBank/DDBJ whole genome shotgun (WGS) entry which is preliminary data.</text>
</comment>
<dbReference type="GO" id="GO:0003677">
    <property type="term" value="F:DNA binding"/>
    <property type="evidence" value="ECO:0007669"/>
    <property type="project" value="UniProtKB-KW"/>
</dbReference>
<protein>
    <submittedName>
        <fullName evidence="2">DNA-binding transcriptional regulator, MarR family</fullName>
    </submittedName>
</protein>
<sequence>MPQAAGPQPRIELPTETERRWHRLRLAVGRINERLERALSPYGLSLSEYTALAALQFSDDGGHLRQQVLADAVPLNQSSLSRLVARLEREGLTERYHCYNDRRGVYTQITEKGRRKVHEARTAYLDTLREALADEEADDLLTALFAVGAE</sequence>
<organism evidence="2 3">
    <name type="scientific">Goodfellowiella coeruleoviolacea</name>
    <dbReference type="NCBI Taxonomy" id="334858"/>
    <lineage>
        <taxon>Bacteria</taxon>
        <taxon>Bacillati</taxon>
        <taxon>Actinomycetota</taxon>
        <taxon>Actinomycetes</taxon>
        <taxon>Pseudonocardiales</taxon>
        <taxon>Pseudonocardiaceae</taxon>
        <taxon>Goodfellowiella</taxon>
    </lineage>
</organism>
<dbReference type="Gene3D" id="1.10.10.10">
    <property type="entry name" value="Winged helix-like DNA-binding domain superfamily/Winged helix DNA-binding domain"/>
    <property type="match status" value="1"/>
</dbReference>
<dbReference type="RefSeq" id="WP_253777687.1">
    <property type="nucleotide sequence ID" value="NZ_JAMTCK010000017.1"/>
</dbReference>
<dbReference type="PANTHER" id="PTHR33164">
    <property type="entry name" value="TRANSCRIPTIONAL REGULATOR, MARR FAMILY"/>
    <property type="match status" value="1"/>
</dbReference>
<dbReference type="GO" id="GO:0003700">
    <property type="term" value="F:DNA-binding transcription factor activity"/>
    <property type="evidence" value="ECO:0007669"/>
    <property type="project" value="InterPro"/>
</dbReference>
<evidence type="ECO:0000313" key="2">
    <source>
        <dbReference type="EMBL" id="MCP2169163.1"/>
    </source>
</evidence>
<evidence type="ECO:0000259" key="1">
    <source>
        <dbReference type="PROSITE" id="PS50995"/>
    </source>
</evidence>
<keyword evidence="2" id="KW-0238">DNA-binding</keyword>
<dbReference type="Proteomes" id="UP001206128">
    <property type="component" value="Unassembled WGS sequence"/>
</dbReference>
<dbReference type="GO" id="GO:0006950">
    <property type="term" value="P:response to stress"/>
    <property type="evidence" value="ECO:0007669"/>
    <property type="project" value="TreeGrafter"/>
</dbReference>
<dbReference type="InterPro" id="IPR036390">
    <property type="entry name" value="WH_DNA-bd_sf"/>
</dbReference>
<dbReference type="InterPro" id="IPR036388">
    <property type="entry name" value="WH-like_DNA-bd_sf"/>
</dbReference>
<evidence type="ECO:0000313" key="3">
    <source>
        <dbReference type="Proteomes" id="UP001206128"/>
    </source>
</evidence>
<dbReference type="PROSITE" id="PS50995">
    <property type="entry name" value="HTH_MARR_2"/>
    <property type="match status" value="1"/>
</dbReference>
<dbReference type="PANTHER" id="PTHR33164:SF99">
    <property type="entry name" value="MARR FAMILY REGULATORY PROTEIN"/>
    <property type="match status" value="1"/>
</dbReference>
<dbReference type="PRINTS" id="PR00598">
    <property type="entry name" value="HTHMARR"/>
</dbReference>
<dbReference type="AlphaFoldDB" id="A0AAE3KNX1"/>
<accession>A0AAE3KNX1</accession>
<dbReference type="InterPro" id="IPR000835">
    <property type="entry name" value="HTH_MarR-typ"/>
</dbReference>
<dbReference type="Pfam" id="PF12802">
    <property type="entry name" value="MarR_2"/>
    <property type="match status" value="1"/>
</dbReference>
<dbReference type="SMART" id="SM00347">
    <property type="entry name" value="HTH_MARR"/>
    <property type="match status" value="1"/>
</dbReference>
<dbReference type="EMBL" id="JAMTCK010000017">
    <property type="protein sequence ID" value="MCP2169163.1"/>
    <property type="molecule type" value="Genomic_DNA"/>
</dbReference>
<name>A0AAE3KNX1_9PSEU</name>
<gene>
    <name evidence="2" type="ORF">LX83_006047</name>
</gene>
<keyword evidence="3" id="KW-1185">Reference proteome</keyword>
<feature type="domain" description="HTH marR-type" evidence="1">
    <location>
        <begin position="17"/>
        <end position="149"/>
    </location>
</feature>
<dbReference type="SUPFAM" id="SSF46785">
    <property type="entry name" value="Winged helix' DNA-binding domain"/>
    <property type="match status" value="1"/>
</dbReference>
<reference evidence="2" key="1">
    <citation type="submission" date="2022-06" db="EMBL/GenBank/DDBJ databases">
        <title>Genomic Encyclopedia of Archaeal and Bacterial Type Strains, Phase II (KMG-II): from individual species to whole genera.</title>
        <authorList>
            <person name="Goeker M."/>
        </authorList>
    </citation>
    <scope>NUCLEOTIDE SEQUENCE</scope>
    <source>
        <strain evidence="2">DSM 43935</strain>
    </source>
</reference>